<dbReference type="RefSeq" id="WP_143012959.1">
    <property type="nucleotide sequence ID" value="NZ_FMYV01000016.1"/>
</dbReference>
<organism evidence="7 8">
    <name type="scientific">Geotoga petraea</name>
    <dbReference type="NCBI Taxonomy" id="28234"/>
    <lineage>
        <taxon>Bacteria</taxon>
        <taxon>Thermotogati</taxon>
        <taxon>Thermotogota</taxon>
        <taxon>Thermotogae</taxon>
        <taxon>Petrotogales</taxon>
        <taxon>Petrotogaceae</taxon>
        <taxon>Geotoga</taxon>
    </lineage>
</organism>
<evidence type="ECO:0000256" key="1">
    <source>
        <dbReference type="ARBA" id="ARBA00004651"/>
    </source>
</evidence>
<feature type="domain" description="ABC transmembrane type-1" evidence="6">
    <location>
        <begin position="20"/>
        <end position="281"/>
    </location>
</feature>
<dbReference type="GO" id="GO:0005886">
    <property type="term" value="C:plasma membrane"/>
    <property type="evidence" value="ECO:0007669"/>
    <property type="project" value="UniProtKB-SubCell"/>
</dbReference>
<dbReference type="PROSITE" id="PS50929">
    <property type="entry name" value="ABC_TM1F"/>
    <property type="match status" value="1"/>
</dbReference>
<dbReference type="Gene3D" id="1.20.1560.10">
    <property type="entry name" value="ABC transporter type 1, transmembrane domain"/>
    <property type="match status" value="1"/>
</dbReference>
<reference evidence="7 8" key="1">
    <citation type="submission" date="2016-10" db="EMBL/GenBank/DDBJ databases">
        <authorList>
            <person name="de Groot N.N."/>
        </authorList>
    </citation>
    <scope>NUCLEOTIDE SEQUENCE [LARGE SCALE GENOMIC DNA]</scope>
    <source>
        <strain evidence="7 8">WG14</strain>
    </source>
</reference>
<dbReference type="GO" id="GO:0140359">
    <property type="term" value="F:ABC-type transporter activity"/>
    <property type="evidence" value="ECO:0007669"/>
    <property type="project" value="InterPro"/>
</dbReference>
<accession>A0A1G6QS20</accession>
<keyword evidence="3 5" id="KW-1133">Transmembrane helix</keyword>
<keyword evidence="8" id="KW-1185">Reference proteome</keyword>
<dbReference type="EMBL" id="FMYV01000016">
    <property type="protein sequence ID" value="SDC94516.1"/>
    <property type="molecule type" value="Genomic_DNA"/>
</dbReference>
<keyword evidence="2 5" id="KW-0812">Transmembrane</keyword>
<evidence type="ECO:0000313" key="8">
    <source>
        <dbReference type="Proteomes" id="UP000199322"/>
    </source>
</evidence>
<dbReference type="SUPFAM" id="SSF90123">
    <property type="entry name" value="ABC transporter transmembrane region"/>
    <property type="match status" value="1"/>
</dbReference>
<evidence type="ECO:0000256" key="5">
    <source>
        <dbReference type="SAM" id="Phobius"/>
    </source>
</evidence>
<dbReference type="STRING" id="28234.SAMN04488588_2142"/>
<proteinExistence type="predicted"/>
<dbReference type="Proteomes" id="UP000199322">
    <property type="component" value="Unassembled WGS sequence"/>
</dbReference>
<feature type="transmembrane region" description="Helical" evidence="5">
    <location>
        <begin position="124"/>
        <end position="143"/>
    </location>
</feature>
<dbReference type="GO" id="GO:0005524">
    <property type="term" value="F:ATP binding"/>
    <property type="evidence" value="ECO:0007669"/>
    <property type="project" value="InterPro"/>
</dbReference>
<dbReference type="AlphaFoldDB" id="A0A1G6QS20"/>
<feature type="transmembrane region" description="Helical" evidence="5">
    <location>
        <begin position="149"/>
        <end position="165"/>
    </location>
</feature>
<dbReference type="InterPro" id="IPR011527">
    <property type="entry name" value="ABC1_TM_dom"/>
</dbReference>
<sequence>MNEIKWFFKTMPFKIKSSYIISFLFILISSLISIAIPLFYKFIIDSFQENEIDNILKGIIFYIIINAISTFFFWLGEYLFRAKSSNSVNYYMNKAYIWGIQNKRKINPEIIINDPLAFGDFSSLIYSLIEIIKIPIPLLLIFILDKNAFFISLISVVVWFIYIKYDRKYVDKNQDIIIENERENFDFIDDSIKGFREISMTGTFLFEFKKVQKRYMHWYKKVKSYIKKRNLYLIVLEIIKILVMISFIVYSFYGFYRNQYLLGTVFALISYYEMLEIPIENSFDFSQYFGYYKKLINNLKDIKEEKVEKRYDIGEIKEIKIKDLDFSYGEKEIF</sequence>
<feature type="transmembrane region" description="Helical" evidence="5">
    <location>
        <begin position="231"/>
        <end position="253"/>
    </location>
</feature>
<feature type="transmembrane region" description="Helical" evidence="5">
    <location>
        <begin position="20"/>
        <end position="39"/>
    </location>
</feature>
<feature type="transmembrane region" description="Helical" evidence="5">
    <location>
        <begin position="59"/>
        <end position="80"/>
    </location>
</feature>
<evidence type="ECO:0000256" key="4">
    <source>
        <dbReference type="ARBA" id="ARBA00023136"/>
    </source>
</evidence>
<gene>
    <name evidence="7" type="ORF">SAMN04488588_2142</name>
</gene>
<comment type="subcellular location">
    <subcellularLocation>
        <location evidence="1">Cell membrane</location>
        <topology evidence="1">Multi-pass membrane protein</topology>
    </subcellularLocation>
</comment>
<evidence type="ECO:0000313" key="7">
    <source>
        <dbReference type="EMBL" id="SDC94516.1"/>
    </source>
</evidence>
<keyword evidence="4 5" id="KW-0472">Membrane</keyword>
<dbReference type="InterPro" id="IPR036640">
    <property type="entry name" value="ABC1_TM_sf"/>
</dbReference>
<protein>
    <recommendedName>
        <fullName evidence="6">ABC transmembrane type-1 domain-containing protein</fullName>
    </recommendedName>
</protein>
<feature type="non-terminal residue" evidence="7">
    <location>
        <position position="334"/>
    </location>
</feature>
<evidence type="ECO:0000256" key="3">
    <source>
        <dbReference type="ARBA" id="ARBA00022989"/>
    </source>
</evidence>
<evidence type="ECO:0000259" key="6">
    <source>
        <dbReference type="PROSITE" id="PS50929"/>
    </source>
</evidence>
<evidence type="ECO:0000256" key="2">
    <source>
        <dbReference type="ARBA" id="ARBA00022692"/>
    </source>
</evidence>
<name>A0A1G6QS20_9BACT</name>